<evidence type="ECO:0000313" key="4">
    <source>
        <dbReference type="Proteomes" id="UP000269044"/>
    </source>
</evidence>
<dbReference type="InterPro" id="IPR003737">
    <property type="entry name" value="GlcNAc_PI_deacetylase-related"/>
</dbReference>
<dbReference type="Pfam" id="PF02585">
    <property type="entry name" value="PIG-L"/>
    <property type="match status" value="1"/>
</dbReference>
<evidence type="ECO:0000313" key="2">
    <source>
        <dbReference type="EMBL" id="RMQ27193.1"/>
    </source>
</evidence>
<protein>
    <recommendedName>
        <fullName evidence="5">LmbE-like protein</fullName>
    </recommendedName>
</protein>
<dbReference type="AlphaFoldDB" id="A0A0P9P6D4"/>
<reference evidence="3 4" key="1">
    <citation type="submission" date="2018-08" db="EMBL/GenBank/DDBJ databases">
        <title>Recombination of ecologically and evolutionarily significant loci maintains genetic cohesion in the Pseudomonas syringae species complex.</title>
        <authorList>
            <person name="Dillon M."/>
            <person name="Thakur S."/>
            <person name="Almeida R.N.D."/>
            <person name="Weir B.S."/>
            <person name="Guttman D.S."/>
        </authorList>
    </citation>
    <scope>NUCLEOTIDE SEQUENCE [LARGE SCALE GENOMIC DNA]</scope>
    <source>
        <strain evidence="2 4">ICMP 13052</strain>
        <strain evidence="1 3">ICMP 4330</strain>
    </source>
</reference>
<dbReference type="PANTHER" id="PTHR12993:SF29">
    <property type="entry name" value="BLR3841 PROTEIN"/>
    <property type="match status" value="1"/>
</dbReference>
<dbReference type="Proteomes" id="UP000267908">
    <property type="component" value="Unassembled WGS sequence"/>
</dbReference>
<comment type="caution">
    <text evidence="1">The sequence shown here is derived from an EMBL/GenBank/DDBJ whole genome shotgun (WGS) entry which is preliminary data.</text>
</comment>
<sequence>MAMSEAFVVSDNASDQGTPLAAWNASARLRALPAITADLLVPPNCRAVIIAPHPDDEILGCGGLMSQLAQLQRSLLLISVTDGTASHPGSSLWPVERLAENRPQESAQALNRLEIPLEQLAWTRGGFADGTLGEHEDRLVEFLAQQLGPTDVVFATWAGDGHPDHEAVGRASARACATTGAQLHEVPIWAWHWADPEDERLPWDRARKLLLDPMTLAHKRSAAQAFTSQLQGDPAIGLSPVLPEAVLERLLQPFEVVFT</sequence>
<dbReference type="Proteomes" id="UP000269044">
    <property type="component" value="Unassembled WGS sequence"/>
</dbReference>
<accession>A0A0P9P6D4</accession>
<dbReference type="InterPro" id="IPR024078">
    <property type="entry name" value="LmbE-like_dom_sf"/>
</dbReference>
<evidence type="ECO:0008006" key="5">
    <source>
        <dbReference type="Google" id="ProtNLM"/>
    </source>
</evidence>
<dbReference type="EMBL" id="RBQG01000159">
    <property type="protein sequence ID" value="RMP13192.1"/>
    <property type="molecule type" value="Genomic_DNA"/>
</dbReference>
<evidence type="ECO:0000313" key="3">
    <source>
        <dbReference type="Proteomes" id="UP000267908"/>
    </source>
</evidence>
<proteinExistence type="predicted"/>
<dbReference type="GO" id="GO:0016811">
    <property type="term" value="F:hydrolase activity, acting on carbon-nitrogen (but not peptide) bonds, in linear amides"/>
    <property type="evidence" value="ECO:0007669"/>
    <property type="project" value="TreeGrafter"/>
</dbReference>
<gene>
    <name evidence="2" type="ORF">ALQ08_01903</name>
    <name evidence="1" type="ORF">ALQ28_02584</name>
</gene>
<organism evidence="1 3">
    <name type="scientific">Pseudomonas syringae pv. delphinii</name>
    <dbReference type="NCBI Taxonomy" id="192088"/>
    <lineage>
        <taxon>Bacteria</taxon>
        <taxon>Pseudomonadati</taxon>
        <taxon>Pseudomonadota</taxon>
        <taxon>Gammaproteobacteria</taxon>
        <taxon>Pseudomonadales</taxon>
        <taxon>Pseudomonadaceae</taxon>
        <taxon>Pseudomonas</taxon>
    </lineage>
</organism>
<dbReference type="Gene3D" id="3.40.50.10320">
    <property type="entry name" value="LmbE-like"/>
    <property type="match status" value="1"/>
</dbReference>
<name>A0A0P9P6D4_9PSED</name>
<dbReference type="PANTHER" id="PTHR12993">
    <property type="entry name" value="N-ACETYLGLUCOSAMINYL-PHOSPHATIDYLINOSITOL DE-N-ACETYLASE-RELATED"/>
    <property type="match status" value="1"/>
</dbReference>
<dbReference type="SUPFAM" id="SSF102588">
    <property type="entry name" value="LmbE-like"/>
    <property type="match status" value="1"/>
</dbReference>
<evidence type="ECO:0000313" key="1">
    <source>
        <dbReference type="EMBL" id="RMP13192.1"/>
    </source>
</evidence>
<dbReference type="EMBL" id="RBRA01000070">
    <property type="protein sequence ID" value="RMQ27193.1"/>
    <property type="molecule type" value="Genomic_DNA"/>
</dbReference>